<dbReference type="AlphaFoldDB" id="A0A0A6PG69"/>
<evidence type="ECO:0000313" key="1">
    <source>
        <dbReference type="EMBL" id="KHD09718.1"/>
    </source>
</evidence>
<proteinExistence type="predicted"/>
<dbReference type="Proteomes" id="UP000030428">
    <property type="component" value="Unassembled WGS sequence"/>
</dbReference>
<evidence type="ECO:0000313" key="2">
    <source>
        <dbReference type="Proteomes" id="UP000030428"/>
    </source>
</evidence>
<gene>
    <name evidence="1" type="ORF">PN36_25470</name>
</gene>
<keyword evidence="2" id="KW-1185">Reference proteome</keyword>
<dbReference type="EMBL" id="JSZA02000139">
    <property type="protein sequence ID" value="KHD09718.1"/>
    <property type="molecule type" value="Genomic_DNA"/>
</dbReference>
<organism evidence="1 2">
    <name type="scientific">Candidatus Thiomargarita nelsonii</name>
    <dbReference type="NCBI Taxonomy" id="1003181"/>
    <lineage>
        <taxon>Bacteria</taxon>
        <taxon>Pseudomonadati</taxon>
        <taxon>Pseudomonadota</taxon>
        <taxon>Gammaproteobacteria</taxon>
        <taxon>Thiotrichales</taxon>
        <taxon>Thiotrichaceae</taxon>
        <taxon>Thiomargarita</taxon>
    </lineage>
</organism>
<protein>
    <submittedName>
        <fullName evidence="1">Uncharacterized protein</fullName>
    </submittedName>
</protein>
<sequence>MQKKWVICRLCRQFDQYIAKKNYLDALNFALNLPNPSQFRCRFRQENIFLKAMIEAVNGNGSLALVENFLSEDVQNWFIEHYSDETYRFLKAYALMVSHARSTDRLMDKGPKDLKDKTGFPIGFVLDLFHLLKNRQVIKPVEQTKRRVQVLLACYGAAGIAAHLFIEQIKFDLKSVELDTEIVSEPHPDEMFSISIAPSFKNTLVRAFEYVSQALLREGKKEIPVFRWWLKPASGETEIYAIDGNSLYGAFVVGMLCSARNEKVSPKLAITCDGSQYGRMLPIVDDLGCQAAHCR</sequence>
<comment type="caution">
    <text evidence="1">The sequence shown here is derived from an EMBL/GenBank/DDBJ whole genome shotgun (WGS) entry which is preliminary data.</text>
</comment>
<reference evidence="1 2" key="1">
    <citation type="journal article" date="2016" name="Front. Microbiol.">
        <title>Single-Cell (Meta-)Genomics of a Dimorphic Candidatus Thiomargarita nelsonii Reveals Genomic Plasticity.</title>
        <authorList>
            <person name="Flood B.E."/>
            <person name="Fliss P."/>
            <person name="Jones D.S."/>
            <person name="Dick G.J."/>
            <person name="Jain S."/>
            <person name="Kaster A.K."/>
            <person name="Winkel M."/>
            <person name="Mussmann M."/>
            <person name="Bailey J."/>
        </authorList>
    </citation>
    <scope>NUCLEOTIDE SEQUENCE [LARGE SCALE GENOMIC DNA]</scope>
    <source>
        <strain evidence="1">Hydrate Ridge</strain>
    </source>
</reference>
<name>A0A0A6PG69_9GAMM</name>
<accession>A0A0A6PG69</accession>